<dbReference type="RefSeq" id="WP_114298380.1">
    <property type="nucleotide sequence ID" value="NZ_QPJT01000015.1"/>
</dbReference>
<dbReference type="AlphaFoldDB" id="A0A369B1R4"/>
<accession>A0A369B1R4</accession>
<evidence type="ECO:0000313" key="1">
    <source>
        <dbReference type="EMBL" id="RCX14357.1"/>
    </source>
</evidence>
<name>A0A369B1R4_9FIRM</name>
<keyword evidence="2" id="KW-1185">Reference proteome</keyword>
<proteinExistence type="predicted"/>
<evidence type="ECO:0000313" key="2">
    <source>
        <dbReference type="Proteomes" id="UP000253034"/>
    </source>
</evidence>
<dbReference type="EMBL" id="QPJT01000015">
    <property type="protein sequence ID" value="RCX14357.1"/>
    <property type="molecule type" value="Genomic_DNA"/>
</dbReference>
<dbReference type="Proteomes" id="UP000253034">
    <property type="component" value="Unassembled WGS sequence"/>
</dbReference>
<organism evidence="1 2">
    <name type="scientific">Anaerobacterium chartisolvens</name>
    <dbReference type="NCBI Taxonomy" id="1297424"/>
    <lineage>
        <taxon>Bacteria</taxon>
        <taxon>Bacillati</taxon>
        <taxon>Bacillota</taxon>
        <taxon>Clostridia</taxon>
        <taxon>Eubacteriales</taxon>
        <taxon>Oscillospiraceae</taxon>
        <taxon>Anaerobacterium</taxon>
    </lineage>
</organism>
<sequence length="94" mass="9866">MQSAYEVLVSTPMGELPGKVSLNIDGTALSGVLSLINNDNPFSGGTIEDGRVAFSGELKTPMGKMPYTVTGTFIDGRIEAVAKTKMGNLTIKSK</sequence>
<gene>
    <name evidence="1" type="ORF">DFR58_11581</name>
</gene>
<comment type="caution">
    <text evidence="1">The sequence shown here is derived from an EMBL/GenBank/DDBJ whole genome shotgun (WGS) entry which is preliminary data.</text>
</comment>
<reference evidence="1 2" key="1">
    <citation type="submission" date="2018-07" db="EMBL/GenBank/DDBJ databases">
        <title>Genomic Encyclopedia of Type Strains, Phase IV (KMG-IV): sequencing the most valuable type-strain genomes for metagenomic binning, comparative biology and taxonomic classification.</title>
        <authorList>
            <person name="Goeker M."/>
        </authorList>
    </citation>
    <scope>NUCLEOTIDE SEQUENCE [LARGE SCALE GENOMIC DNA]</scope>
    <source>
        <strain evidence="1 2">DSM 27016</strain>
    </source>
</reference>
<dbReference type="OrthoDB" id="9771932at2"/>
<protein>
    <submittedName>
        <fullName evidence="1">Uncharacterized protein</fullName>
    </submittedName>
</protein>